<evidence type="ECO:0000313" key="1">
    <source>
        <dbReference type="EMBL" id="AEA06909.1"/>
    </source>
</evidence>
<accession>F2WKY6</accession>
<dbReference type="GO" id="GO:0003676">
    <property type="term" value="F:nucleic acid binding"/>
    <property type="evidence" value="ECO:0007669"/>
    <property type="project" value="InterPro"/>
</dbReference>
<dbReference type="RefSeq" id="YP_004347021.1">
    <property type="nucleotide sequence ID" value="NC_015326.1"/>
</dbReference>
<keyword evidence="1" id="KW-0328">Glycosyltransferase</keyword>
<proteinExistence type="predicted"/>
<dbReference type="KEGG" id="vg:10399641"/>
<dbReference type="Proteomes" id="UP000203366">
    <property type="component" value="Segment"/>
</dbReference>
<dbReference type="InterPro" id="IPR036867">
    <property type="entry name" value="R3H_dom_sf"/>
</dbReference>
<sequence length="125" mass="14966">MKKHQHFLEEIPVFIEKAQRTGKVMKKRCRNSYERRVLHQAAFIAGLSHRSIIDHTELYKNHPEVWTVSDSHCCPDCDEKEIHMTWTPHSWVEVNNGYEKQVIGTEEEHKQIIRNVYHLNKNMFN</sequence>
<dbReference type="GO" id="GO:0016757">
    <property type="term" value="F:glycosyltransferase activity"/>
    <property type="evidence" value="ECO:0007669"/>
    <property type="project" value="UniProtKB-KW"/>
</dbReference>
<name>F2WKY6_9VIRU</name>
<dbReference type="SUPFAM" id="SSF82708">
    <property type="entry name" value="R3H domain"/>
    <property type="match status" value="1"/>
</dbReference>
<gene>
    <name evidence="1" type="ORF">LAU_0053</name>
</gene>
<dbReference type="OrthoDB" id="20551at10239"/>
<keyword evidence="1" id="KW-0808">Transferase</keyword>
<protein>
    <submittedName>
        <fullName evidence="1">Putative mannosyltransferase OCH1-like protein</fullName>
    </submittedName>
</protein>
<organism evidence="1 2">
    <name type="scientific">Lausannevirus</name>
    <dbReference type="NCBI Taxonomy" id="999883"/>
    <lineage>
        <taxon>Viruses</taxon>
        <taxon>Varidnaviria</taxon>
        <taxon>Bamfordvirae</taxon>
        <taxon>Nucleocytoviricota</taxon>
        <taxon>Megaviricetes</taxon>
        <taxon>Pimascovirales</taxon>
        <taxon>Pimascovirales incertae sedis</taxon>
        <taxon>Marseilleviridae</taxon>
        <taxon>Losannavirus</taxon>
        <taxon>Losannavirus lausannense</taxon>
    </lineage>
</organism>
<keyword evidence="2" id="KW-1185">Reference proteome</keyword>
<evidence type="ECO:0000313" key="2">
    <source>
        <dbReference type="Proteomes" id="UP000203366"/>
    </source>
</evidence>
<dbReference type="EMBL" id="HQ113105">
    <property type="protein sequence ID" value="AEA06909.1"/>
    <property type="molecule type" value="Genomic_DNA"/>
</dbReference>
<dbReference type="GeneID" id="10399641"/>
<reference evidence="1 2" key="1">
    <citation type="journal article" date="2011" name="Environ. Microbiol.">
        <title>Lausannevirus, a giant amoebal virus encoding histone doublets.</title>
        <authorList>
            <person name="Thomas V."/>
            <person name="Bertelli C."/>
            <person name="Collyn F."/>
            <person name="Casson N."/>
            <person name="Telenti A."/>
            <person name="Goesmann A."/>
            <person name="Croxatto A."/>
            <person name="Greub G."/>
        </authorList>
    </citation>
    <scope>NUCLEOTIDE SEQUENCE [LARGE SCALE GENOMIC DNA]</scope>
    <source>
        <strain evidence="1">7715</strain>
    </source>
</reference>